<accession>A0A099D146</accession>
<proteinExistence type="predicted"/>
<protein>
    <submittedName>
        <fullName evidence="2">Uncharacterized protein</fullName>
    </submittedName>
</protein>
<reference evidence="2 5" key="2">
    <citation type="submission" date="2017-08" db="EMBL/GenBank/DDBJ databases">
        <title>The complete genome sequence of moderately halophilic actinomycete Actinopolyspora erythraea YIM 90600, the producer of novel erythromycin, novel actinopolysporins A-C and tubercidin.</title>
        <authorList>
            <person name="Yin M."/>
            <person name="Tang S."/>
        </authorList>
    </citation>
    <scope>NUCLEOTIDE SEQUENCE [LARGE SCALE GENOMIC DNA]</scope>
    <source>
        <strain evidence="2 5">YIM 90600</strain>
    </source>
</reference>
<organism evidence="2 5">
    <name type="scientific">Actinopolyspora erythraea</name>
    <dbReference type="NCBI Taxonomy" id="414996"/>
    <lineage>
        <taxon>Bacteria</taxon>
        <taxon>Bacillati</taxon>
        <taxon>Actinomycetota</taxon>
        <taxon>Actinomycetes</taxon>
        <taxon>Actinopolysporales</taxon>
        <taxon>Actinopolysporaceae</taxon>
        <taxon>Actinopolyspora</taxon>
    </lineage>
</organism>
<keyword evidence="4" id="KW-1185">Reference proteome</keyword>
<dbReference type="HOGENOM" id="CLU_2462138_0_0_11"/>
<gene>
    <name evidence="2" type="ORF">CDG81_06510</name>
    <name evidence="3" type="ORF">IL38_21545</name>
</gene>
<dbReference type="Proteomes" id="UP000029737">
    <property type="component" value="Unassembled WGS sequence"/>
</dbReference>
<reference evidence="3 4" key="1">
    <citation type="journal article" date="2014" name="PLoS ONE">
        <title>Identification and Characterization of a New Erythromycin Biosynthetic Gene Cluster in Actinopolyspora erythraea YIM90600, a Novel Erythronolide-Producing Halophilic Actinomycete Isolated from Salt Field.</title>
        <authorList>
            <person name="Chen D."/>
            <person name="Feng J."/>
            <person name="Huang L."/>
            <person name="Zhang Q."/>
            <person name="Wu J."/>
            <person name="Zhu X."/>
            <person name="Duan Y."/>
            <person name="Xu Z."/>
        </authorList>
    </citation>
    <scope>NUCLEOTIDE SEQUENCE [LARGE SCALE GENOMIC DNA]</scope>
    <source>
        <strain evidence="3 4">YIM90600</strain>
    </source>
</reference>
<sequence length="88" mass="8874">MWGRPTGRAANGPAPDIGFGGAGPWSLQVAEPVQQAGEDRRVAGPAGQNWPGDGRGAGAFTSVAALVVSLPLWGCVREIAGQGGHVSR</sequence>
<dbReference type="EMBL" id="JPMV01000039">
    <property type="protein sequence ID" value="KGI79784.1"/>
    <property type="molecule type" value="Genomic_DNA"/>
</dbReference>
<evidence type="ECO:0000313" key="2">
    <source>
        <dbReference type="EMBL" id="ASU78019.1"/>
    </source>
</evidence>
<dbReference type="Proteomes" id="UP000215043">
    <property type="component" value="Chromosome"/>
</dbReference>
<feature type="region of interest" description="Disordered" evidence="1">
    <location>
        <begin position="1"/>
        <end position="55"/>
    </location>
</feature>
<evidence type="ECO:0000313" key="3">
    <source>
        <dbReference type="EMBL" id="KGI79784.1"/>
    </source>
</evidence>
<evidence type="ECO:0000313" key="5">
    <source>
        <dbReference type="Proteomes" id="UP000215043"/>
    </source>
</evidence>
<name>A0A099D146_9ACTN</name>
<dbReference type="OrthoDB" id="9961425at2"/>
<evidence type="ECO:0000256" key="1">
    <source>
        <dbReference type="SAM" id="MobiDB-lite"/>
    </source>
</evidence>
<dbReference type="RefSeq" id="WP_043577442.1">
    <property type="nucleotide sequence ID" value="NZ_CP022752.1"/>
</dbReference>
<evidence type="ECO:0000313" key="4">
    <source>
        <dbReference type="Proteomes" id="UP000029737"/>
    </source>
</evidence>
<dbReference type="EMBL" id="CP022752">
    <property type="protein sequence ID" value="ASU78019.1"/>
    <property type="molecule type" value="Genomic_DNA"/>
</dbReference>
<dbReference type="KEGG" id="aey:CDG81_06510"/>
<dbReference type="AlphaFoldDB" id="A0A099D146"/>